<dbReference type="PANTHER" id="PTHR11761">
    <property type="entry name" value="50S/60S RIBOSOMAL PROTEIN L14/L23"/>
    <property type="match status" value="1"/>
</dbReference>
<accession>A0A1T4PH72</accession>
<evidence type="ECO:0000256" key="7">
    <source>
        <dbReference type="RuleBase" id="RU003950"/>
    </source>
</evidence>
<comment type="function">
    <text evidence="5 7">Binds to 23S rRNA. Forms part of two intersubunit bridges in the 70S ribosome.</text>
</comment>
<gene>
    <name evidence="5" type="primary">rplN</name>
    <name evidence="8" type="ORF">SAMN02745152_01579</name>
</gene>
<dbReference type="RefSeq" id="WP_078931314.1">
    <property type="nucleotide sequence ID" value="NZ_CAMEQG010000001.1"/>
</dbReference>
<reference evidence="8 9" key="1">
    <citation type="submission" date="2017-02" db="EMBL/GenBank/DDBJ databases">
        <authorList>
            <person name="Peterson S.W."/>
        </authorList>
    </citation>
    <scope>NUCLEOTIDE SEQUENCE [LARGE SCALE GENOMIC DNA]</scope>
    <source>
        <strain evidence="8 9">ATCC BAA-909</strain>
    </source>
</reference>
<dbReference type="GO" id="GO:0003735">
    <property type="term" value="F:structural constituent of ribosome"/>
    <property type="evidence" value="ECO:0007669"/>
    <property type="project" value="InterPro"/>
</dbReference>
<dbReference type="GeneID" id="303367810"/>
<dbReference type="CDD" id="cd00337">
    <property type="entry name" value="Ribosomal_uL14"/>
    <property type="match status" value="1"/>
</dbReference>
<dbReference type="Gene3D" id="2.40.150.20">
    <property type="entry name" value="Ribosomal protein L14"/>
    <property type="match status" value="1"/>
</dbReference>
<keyword evidence="1 5" id="KW-0699">rRNA-binding</keyword>
<comment type="similarity">
    <text evidence="5 6">Belongs to the universal ribosomal protein uL14 family.</text>
</comment>
<organism evidence="8 9">
    <name type="scientific">Treponema berlinense</name>
    <dbReference type="NCBI Taxonomy" id="225004"/>
    <lineage>
        <taxon>Bacteria</taxon>
        <taxon>Pseudomonadati</taxon>
        <taxon>Spirochaetota</taxon>
        <taxon>Spirochaetia</taxon>
        <taxon>Spirochaetales</taxon>
        <taxon>Treponemataceae</taxon>
        <taxon>Treponema</taxon>
    </lineage>
</organism>
<sequence>MLQMQSKLTVADNSGAKVAQVIKVLGGTHRRYAGIGDIVVVAIKEAIPTSTIKEGTVEKAVIVRVSKEYRRPDGTYIRFDDNACVIVDADGNPKGKRIFGPVARELRDMDFMKIVSLAPEVL</sequence>
<dbReference type="InterPro" id="IPR036853">
    <property type="entry name" value="Ribosomal_uL14_sf"/>
</dbReference>
<dbReference type="Proteomes" id="UP000190395">
    <property type="component" value="Unassembled WGS sequence"/>
</dbReference>
<dbReference type="InterPro" id="IPR019972">
    <property type="entry name" value="Ribosomal_uL14_CS"/>
</dbReference>
<protein>
    <recommendedName>
        <fullName evidence="5">Large ribosomal subunit protein uL14</fullName>
    </recommendedName>
</protein>
<evidence type="ECO:0000313" key="9">
    <source>
        <dbReference type="Proteomes" id="UP000190395"/>
    </source>
</evidence>
<name>A0A1T4PH72_9SPIR</name>
<dbReference type="HAMAP" id="MF_01367">
    <property type="entry name" value="Ribosomal_uL14"/>
    <property type="match status" value="1"/>
</dbReference>
<dbReference type="STRING" id="225004.SAMN02745152_01579"/>
<evidence type="ECO:0000256" key="3">
    <source>
        <dbReference type="ARBA" id="ARBA00022980"/>
    </source>
</evidence>
<keyword evidence="4 5" id="KW-0687">Ribonucleoprotein</keyword>
<keyword evidence="3 5" id="KW-0689">Ribosomal protein</keyword>
<dbReference type="PANTHER" id="PTHR11761:SF3">
    <property type="entry name" value="LARGE RIBOSOMAL SUBUNIT PROTEIN UL14M"/>
    <property type="match status" value="1"/>
</dbReference>
<evidence type="ECO:0000256" key="1">
    <source>
        <dbReference type="ARBA" id="ARBA00022730"/>
    </source>
</evidence>
<evidence type="ECO:0000256" key="5">
    <source>
        <dbReference type="HAMAP-Rule" id="MF_01367"/>
    </source>
</evidence>
<dbReference type="Pfam" id="PF00238">
    <property type="entry name" value="Ribosomal_L14"/>
    <property type="match status" value="1"/>
</dbReference>
<dbReference type="GO" id="GO:0070180">
    <property type="term" value="F:large ribosomal subunit rRNA binding"/>
    <property type="evidence" value="ECO:0007669"/>
    <property type="project" value="TreeGrafter"/>
</dbReference>
<dbReference type="OrthoDB" id="9806379at2"/>
<evidence type="ECO:0000256" key="4">
    <source>
        <dbReference type="ARBA" id="ARBA00023274"/>
    </source>
</evidence>
<evidence type="ECO:0000256" key="2">
    <source>
        <dbReference type="ARBA" id="ARBA00022884"/>
    </source>
</evidence>
<dbReference type="SUPFAM" id="SSF50193">
    <property type="entry name" value="Ribosomal protein L14"/>
    <property type="match status" value="1"/>
</dbReference>
<dbReference type="PROSITE" id="PS00049">
    <property type="entry name" value="RIBOSOMAL_L14"/>
    <property type="match status" value="1"/>
</dbReference>
<proteinExistence type="inferred from homology"/>
<dbReference type="InterPro" id="IPR005745">
    <property type="entry name" value="Ribosomal_uL14_bac-type"/>
</dbReference>
<dbReference type="NCBIfam" id="TIGR01067">
    <property type="entry name" value="rplN_bact"/>
    <property type="match status" value="1"/>
</dbReference>
<keyword evidence="2 5" id="KW-0694">RNA-binding</keyword>
<dbReference type="AlphaFoldDB" id="A0A1T4PH72"/>
<dbReference type="GO" id="GO:0006412">
    <property type="term" value="P:translation"/>
    <property type="evidence" value="ECO:0007669"/>
    <property type="project" value="UniProtKB-UniRule"/>
</dbReference>
<dbReference type="GO" id="GO:0022625">
    <property type="term" value="C:cytosolic large ribosomal subunit"/>
    <property type="evidence" value="ECO:0007669"/>
    <property type="project" value="TreeGrafter"/>
</dbReference>
<dbReference type="InterPro" id="IPR000218">
    <property type="entry name" value="Ribosomal_uL14"/>
</dbReference>
<dbReference type="FunFam" id="2.40.150.20:FF:000001">
    <property type="entry name" value="50S ribosomal protein L14"/>
    <property type="match status" value="1"/>
</dbReference>
<evidence type="ECO:0000256" key="6">
    <source>
        <dbReference type="RuleBase" id="RU003949"/>
    </source>
</evidence>
<comment type="subunit">
    <text evidence="5">Part of the 50S ribosomal subunit. Forms a cluster with proteins L3 and L19. In the 70S ribosome, L14 and L19 interact and together make contacts with the 16S rRNA in bridges B5 and B8.</text>
</comment>
<dbReference type="SMART" id="SM01374">
    <property type="entry name" value="Ribosomal_L14"/>
    <property type="match status" value="1"/>
</dbReference>
<keyword evidence="9" id="KW-1185">Reference proteome</keyword>
<dbReference type="EMBL" id="FUXC01000009">
    <property type="protein sequence ID" value="SJZ90849.1"/>
    <property type="molecule type" value="Genomic_DNA"/>
</dbReference>
<evidence type="ECO:0000313" key="8">
    <source>
        <dbReference type="EMBL" id="SJZ90849.1"/>
    </source>
</evidence>